<dbReference type="PANTHER" id="PTHR33116">
    <property type="entry name" value="REVERSE TRANSCRIPTASE ZINC-BINDING DOMAIN-CONTAINING PROTEIN-RELATED-RELATED"/>
    <property type="match status" value="1"/>
</dbReference>
<name>A0AAW2BF71_9ROSI</name>
<evidence type="ECO:0008006" key="5">
    <source>
        <dbReference type="Google" id="ProtNLM"/>
    </source>
</evidence>
<evidence type="ECO:0000259" key="1">
    <source>
        <dbReference type="Pfam" id="PF00078"/>
    </source>
</evidence>
<comment type="caution">
    <text evidence="3">The sequence shown here is derived from an EMBL/GenBank/DDBJ whole genome shotgun (WGS) entry which is preliminary data.</text>
</comment>
<dbReference type="Pfam" id="PF00078">
    <property type="entry name" value="RVT_1"/>
    <property type="match status" value="1"/>
</dbReference>
<protein>
    <recommendedName>
        <fullName evidence="5">Reverse transcriptase domain-containing protein</fullName>
    </recommendedName>
</protein>
<proteinExistence type="predicted"/>
<dbReference type="EMBL" id="JAZDWU010000012">
    <property type="protein sequence ID" value="KAK9984665.1"/>
    <property type="molecule type" value="Genomic_DNA"/>
</dbReference>
<dbReference type="SUPFAM" id="SSF56672">
    <property type="entry name" value="DNA/RNA polymerases"/>
    <property type="match status" value="1"/>
</dbReference>
<dbReference type="InterPro" id="IPR000477">
    <property type="entry name" value="RT_dom"/>
</dbReference>
<gene>
    <name evidence="3" type="ORF">SO802_034190</name>
</gene>
<dbReference type="Proteomes" id="UP001459277">
    <property type="component" value="Unassembled WGS sequence"/>
</dbReference>
<accession>A0AAW2BF71</accession>
<feature type="domain" description="Reverse transcriptase zinc-binding" evidence="2">
    <location>
        <begin position="372"/>
        <end position="466"/>
    </location>
</feature>
<evidence type="ECO:0000313" key="4">
    <source>
        <dbReference type="Proteomes" id="UP001459277"/>
    </source>
</evidence>
<dbReference type="Pfam" id="PF13966">
    <property type="entry name" value="zf-RVT"/>
    <property type="match status" value="1"/>
</dbReference>
<evidence type="ECO:0000259" key="2">
    <source>
        <dbReference type="Pfam" id="PF13966"/>
    </source>
</evidence>
<sequence>MTFKLEMSKAYDRVEWRFLMEVMRKMGFCESWIAIIYECISTVSYSILVNGEPKGNISPTWGIRQGDPLSPYLFLLCSEDDSLLFCRARMEDLQVIQHILSVYEQASGKAVAEDKKREILDFLGMPEMKEYEKYLGLPAVVGRKKKASLNYIKERVWSKLQGWKKKLLSQARREVLLKAVVQAVPTFTMNCFKLPVGLCKDIEMQIRKFWWGERGGQRKIHWKNWETLCKPKSDEGIGFKDLVFSAKYFPSGSIFDAKIAKGSYAWQSILKTRTVVEKGMMWRIGDGNRIRVFYDNWIPSVFPLKATARTQELIDNSMISSLIDTDTGEWIEQMIDHLISPFSAQRIKAIPLCKTRQEDCIVWPRSRDGNYTVKTSYQLLGKIENRDVASGSSQATQRQFWNSMWKLDVPNKIKKFCWRACTESLPIAMNLYRRRVLDSPLCSSCGKSDETTMHALWECEKIQTSWGIDFNKLRQLPHKPTTFTNLICRIGHEGKSVELFIMLAWFIWCRRNKFQFNEPSLPTDKLLEAASKSLAEFQIKQTDSPIK</sequence>
<dbReference type="PANTHER" id="PTHR33116:SF86">
    <property type="entry name" value="REVERSE TRANSCRIPTASE DOMAIN-CONTAINING PROTEIN"/>
    <property type="match status" value="1"/>
</dbReference>
<reference evidence="3 4" key="1">
    <citation type="submission" date="2024-01" db="EMBL/GenBank/DDBJ databases">
        <title>A telomere-to-telomere, gap-free genome of sweet tea (Lithocarpus litseifolius).</title>
        <authorList>
            <person name="Zhou J."/>
        </authorList>
    </citation>
    <scope>NUCLEOTIDE SEQUENCE [LARGE SCALE GENOMIC DNA]</scope>
    <source>
        <strain evidence="3">Zhou-2022a</strain>
        <tissue evidence="3">Leaf</tissue>
    </source>
</reference>
<dbReference type="AlphaFoldDB" id="A0AAW2BF71"/>
<feature type="domain" description="Reverse transcriptase" evidence="1">
    <location>
        <begin position="4"/>
        <end position="77"/>
    </location>
</feature>
<dbReference type="InterPro" id="IPR026960">
    <property type="entry name" value="RVT-Znf"/>
</dbReference>
<dbReference type="InterPro" id="IPR043502">
    <property type="entry name" value="DNA/RNA_pol_sf"/>
</dbReference>
<keyword evidence="4" id="KW-1185">Reference proteome</keyword>
<organism evidence="3 4">
    <name type="scientific">Lithocarpus litseifolius</name>
    <dbReference type="NCBI Taxonomy" id="425828"/>
    <lineage>
        <taxon>Eukaryota</taxon>
        <taxon>Viridiplantae</taxon>
        <taxon>Streptophyta</taxon>
        <taxon>Embryophyta</taxon>
        <taxon>Tracheophyta</taxon>
        <taxon>Spermatophyta</taxon>
        <taxon>Magnoliopsida</taxon>
        <taxon>eudicotyledons</taxon>
        <taxon>Gunneridae</taxon>
        <taxon>Pentapetalae</taxon>
        <taxon>rosids</taxon>
        <taxon>fabids</taxon>
        <taxon>Fagales</taxon>
        <taxon>Fagaceae</taxon>
        <taxon>Lithocarpus</taxon>
    </lineage>
</organism>
<evidence type="ECO:0000313" key="3">
    <source>
        <dbReference type="EMBL" id="KAK9984665.1"/>
    </source>
</evidence>